<accession>A0A7I4Z5Z4</accession>
<dbReference type="OrthoDB" id="8193498at2759"/>
<keyword evidence="7" id="KW-1185">Reference proteome</keyword>
<keyword evidence="3 6" id="KW-0812">Transmembrane</keyword>
<dbReference type="InterPro" id="IPR009432">
    <property type="entry name" value="DUF1075"/>
</dbReference>
<proteinExistence type="inferred from homology"/>
<dbReference type="PANTHER" id="PTHR13674:SF5">
    <property type="entry name" value="UPF0389 PROTEIN CG9231"/>
    <property type="match status" value="1"/>
</dbReference>
<dbReference type="AlphaFoldDB" id="A0A7I4Z5Z4"/>
<evidence type="ECO:0000256" key="2">
    <source>
        <dbReference type="ARBA" id="ARBA00007363"/>
    </source>
</evidence>
<reference evidence="8" key="1">
    <citation type="submission" date="2020-12" db="UniProtKB">
        <authorList>
            <consortium name="WormBaseParasite"/>
        </authorList>
    </citation>
    <scope>IDENTIFICATION</scope>
    <source>
        <strain evidence="8">MHco3</strain>
    </source>
</reference>
<evidence type="ECO:0000313" key="8">
    <source>
        <dbReference type="WBParaSite" id="HCON_00193560-00001"/>
    </source>
</evidence>
<keyword evidence="4 6" id="KW-1133">Transmembrane helix</keyword>
<dbReference type="Pfam" id="PF06388">
    <property type="entry name" value="DUF1075"/>
    <property type="match status" value="1"/>
</dbReference>
<name>A0A7I4Z5Z4_HAECO</name>
<evidence type="ECO:0000256" key="3">
    <source>
        <dbReference type="ARBA" id="ARBA00022692"/>
    </source>
</evidence>
<feature type="transmembrane region" description="Helical" evidence="6">
    <location>
        <begin position="118"/>
        <end position="135"/>
    </location>
</feature>
<dbReference type="PANTHER" id="PTHR13674">
    <property type="entry name" value="GROWTH AND TRANSFORMATION-DEPENDENT PROTEIN"/>
    <property type="match status" value="1"/>
</dbReference>
<evidence type="ECO:0000256" key="1">
    <source>
        <dbReference type="ARBA" id="ARBA00004167"/>
    </source>
</evidence>
<keyword evidence="5 6" id="KW-0472">Membrane</keyword>
<evidence type="ECO:0000256" key="6">
    <source>
        <dbReference type="SAM" id="Phobius"/>
    </source>
</evidence>
<dbReference type="WBParaSite" id="HCON_00193560-00001">
    <property type="protein sequence ID" value="HCON_00193560-00001"/>
    <property type="gene ID" value="HCON_00193560"/>
</dbReference>
<comment type="subcellular location">
    <subcellularLocation>
        <location evidence="1">Membrane</location>
        <topology evidence="1">Single-pass membrane protein</topology>
    </subcellularLocation>
</comment>
<dbReference type="GO" id="GO:0016020">
    <property type="term" value="C:membrane"/>
    <property type="evidence" value="ECO:0007669"/>
    <property type="project" value="UniProtKB-SubCell"/>
</dbReference>
<comment type="similarity">
    <text evidence="2">Belongs to the UPF0389 family.</text>
</comment>
<organism evidence="7 8">
    <name type="scientific">Haemonchus contortus</name>
    <name type="common">Barber pole worm</name>
    <dbReference type="NCBI Taxonomy" id="6289"/>
    <lineage>
        <taxon>Eukaryota</taxon>
        <taxon>Metazoa</taxon>
        <taxon>Ecdysozoa</taxon>
        <taxon>Nematoda</taxon>
        <taxon>Chromadorea</taxon>
        <taxon>Rhabditida</taxon>
        <taxon>Rhabditina</taxon>
        <taxon>Rhabditomorpha</taxon>
        <taxon>Strongyloidea</taxon>
        <taxon>Trichostrongylidae</taxon>
        <taxon>Haemonchus</taxon>
    </lineage>
</organism>
<protein>
    <submittedName>
        <fullName evidence="8">Uncharacterized protein</fullName>
    </submittedName>
</protein>
<evidence type="ECO:0000313" key="7">
    <source>
        <dbReference type="Proteomes" id="UP000025227"/>
    </source>
</evidence>
<evidence type="ECO:0000256" key="4">
    <source>
        <dbReference type="ARBA" id="ARBA00022989"/>
    </source>
</evidence>
<sequence length="157" mass="17569">MLPLTGCSLIIPAVTRRAVLSKVPARLLSDKVSDAYKSTIKTPPETTAKDGTQHASIPRYEEQVKSDRLHGVDEASGIQPTKWQRRFLVMTRLYKSQSEIPQYVATSTMNRMHNRMRAICITAAVVIFYIIFSSARATTESKIIEDREALLAATSKE</sequence>
<dbReference type="Proteomes" id="UP000025227">
    <property type="component" value="Unplaced"/>
</dbReference>
<evidence type="ECO:0000256" key="5">
    <source>
        <dbReference type="ARBA" id="ARBA00023136"/>
    </source>
</evidence>